<keyword evidence="2" id="KW-0560">Oxidoreductase</keyword>
<evidence type="ECO:0000313" key="5">
    <source>
        <dbReference type="Proteomes" id="UP000199308"/>
    </source>
</evidence>
<organism evidence="4 5">
    <name type="scientific">Thalassotalea agarivorans</name>
    <name type="common">Thalassomonas agarivorans</name>
    <dbReference type="NCBI Taxonomy" id="349064"/>
    <lineage>
        <taxon>Bacteria</taxon>
        <taxon>Pseudomonadati</taxon>
        <taxon>Pseudomonadota</taxon>
        <taxon>Gammaproteobacteria</taxon>
        <taxon>Alteromonadales</taxon>
        <taxon>Colwelliaceae</taxon>
        <taxon>Thalassotalea</taxon>
    </lineage>
</organism>
<dbReference type="OrthoDB" id="109589at2"/>
<evidence type="ECO:0000256" key="2">
    <source>
        <dbReference type="ARBA" id="ARBA00023002"/>
    </source>
</evidence>
<dbReference type="RefSeq" id="WP_093326756.1">
    <property type="nucleotide sequence ID" value="NZ_AP027363.1"/>
</dbReference>
<gene>
    <name evidence="4" type="ORF">SAMN05660429_00105</name>
</gene>
<dbReference type="PRINTS" id="PR00080">
    <property type="entry name" value="SDRFAMILY"/>
</dbReference>
<dbReference type="Pfam" id="PF00106">
    <property type="entry name" value="adh_short"/>
    <property type="match status" value="1"/>
</dbReference>
<proteinExistence type="inferred from homology"/>
<dbReference type="PANTHER" id="PTHR24320:SF148">
    <property type="entry name" value="NAD(P)-BINDING ROSSMANN-FOLD SUPERFAMILY PROTEIN"/>
    <property type="match status" value="1"/>
</dbReference>
<dbReference type="Proteomes" id="UP000199308">
    <property type="component" value="Unassembled WGS sequence"/>
</dbReference>
<reference evidence="4 5" key="1">
    <citation type="submission" date="2016-10" db="EMBL/GenBank/DDBJ databases">
        <authorList>
            <person name="de Groot N.N."/>
        </authorList>
    </citation>
    <scope>NUCLEOTIDE SEQUENCE [LARGE SCALE GENOMIC DNA]</scope>
    <source>
        <strain evidence="4 5">DSM 19706</strain>
    </source>
</reference>
<dbReference type="GO" id="GO:0016491">
    <property type="term" value="F:oxidoreductase activity"/>
    <property type="evidence" value="ECO:0007669"/>
    <property type="project" value="UniProtKB-KW"/>
</dbReference>
<evidence type="ECO:0000256" key="1">
    <source>
        <dbReference type="ARBA" id="ARBA00006484"/>
    </source>
</evidence>
<dbReference type="InterPro" id="IPR002347">
    <property type="entry name" value="SDR_fam"/>
</dbReference>
<comment type="similarity">
    <text evidence="1 3">Belongs to the short-chain dehydrogenases/reductases (SDR) family.</text>
</comment>
<dbReference type="SUPFAM" id="SSF51735">
    <property type="entry name" value="NAD(P)-binding Rossmann-fold domains"/>
    <property type="match status" value="1"/>
</dbReference>
<evidence type="ECO:0000256" key="3">
    <source>
        <dbReference type="RuleBase" id="RU000363"/>
    </source>
</evidence>
<keyword evidence="5" id="KW-1185">Reference proteome</keyword>
<accession>A0A1H9Y704</accession>
<protein>
    <submittedName>
        <fullName evidence="4">Short-chain dehydrogenase</fullName>
    </submittedName>
</protein>
<dbReference type="AlphaFoldDB" id="A0A1H9Y704"/>
<evidence type="ECO:0000313" key="4">
    <source>
        <dbReference type="EMBL" id="SES64670.1"/>
    </source>
</evidence>
<dbReference type="InterPro" id="IPR036291">
    <property type="entry name" value="NAD(P)-bd_dom_sf"/>
</dbReference>
<dbReference type="PRINTS" id="PR00081">
    <property type="entry name" value="GDHRDH"/>
</dbReference>
<name>A0A1H9Y704_THASX</name>
<sequence length="274" mass="28904">MSDSTTKTILLTGATDGIGLATANKLAQQGHTLLLHGRNPTKLNDVIAKLEQTYQTTAYPFIADMSDLHEVNKMCQSVLAQHERIDVIINNAGVFKMSQPITADGLDARFVVNTLAPYLIAIKLNALLPAGGRIVNLSSAAQAPVDVDAMNGHNQLGDEFSAYAQSKLALTMWNNALAQTPAFINKVLVAVNPGSLLASKMVKTGFGVAGKDINIGASILCDAALSAGFANASGKYFDNDIENFGPPHGDALNQDLCKQILADVDGLTTQLILG</sequence>
<dbReference type="Gene3D" id="3.40.50.720">
    <property type="entry name" value="NAD(P)-binding Rossmann-like Domain"/>
    <property type="match status" value="1"/>
</dbReference>
<dbReference type="PANTHER" id="PTHR24320">
    <property type="entry name" value="RETINOL DEHYDROGENASE"/>
    <property type="match status" value="1"/>
</dbReference>
<dbReference type="STRING" id="349064.SAMN05660429_00105"/>
<dbReference type="EMBL" id="FOHK01000001">
    <property type="protein sequence ID" value="SES64670.1"/>
    <property type="molecule type" value="Genomic_DNA"/>
</dbReference>